<proteinExistence type="predicted"/>
<dbReference type="KEGG" id="gma:AciX8_0532"/>
<protein>
    <submittedName>
        <fullName evidence="1">Uncharacterized protein</fullName>
    </submittedName>
</protein>
<evidence type="ECO:0000313" key="2">
    <source>
        <dbReference type="Proteomes" id="UP000007113"/>
    </source>
</evidence>
<sequence>MQPKDPEGFDFAYDAGTFSTTNVQARALEVEKVRRVWAGLQISGSFDSASPKPGRFAQDDASVVRFGIKNTMDRSL</sequence>
<accession>G8NPG2</accession>
<dbReference type="AlphaFoldDB" id="G8NPG2"/>
<gene>
    <name evidence="1" type="ordered locus">AciX8_0532</name>
</gene>
<name>G8NPG2_GRAMM</name>
<dbReference type="STRING" id="682795.AciX8_0532"/>
<keyword evidence="2" id="KW-1185">Reference proteome</keyword>
<reference evidence="1 2" key="1">
    <citation type="submission" date="2011-11" db="EMBL/GenBank/DDBJ databases">
        <title>Complete sequence of Granulicella mallensis MP5ACTX8.</title>
        <authorList>
            <consortium name="US DOE Joint Genome Institute"/>
            <person name="Lucas S."/>
            <person name="Copeland A."/>
            <person name="Lapidus A."/>
            <person name="Cheng J.-F."/>
            <person name="Goodwin L."/>
            <person name="Pitluck S."/>
            <person name="Peters L."/>
            <person name="Lu M."/>
            <person name="Detter J.C."/>
            <person name="Han C."/>
            <person name="Tapia R."/>
            <person name="Land M."/>
            <person name="Hauser L."/>
            <person name="Kyrpides N."/>
            <person name="Ivanova N."/>
            <person name="Mikhailova N."/>
            <person name="Pagani I."/>
            <person name="Rawat S."/>
            <person name="Mannisto M."/>
            <person name="Haggblom M."/>
            <person name="Woyke T."/>
        </authorList>
    </citation>
    <scope>NUCLEOTIDE SEQUENCE [LARGE SCALE GENOMIC DNA]</scope>
    <source>
        <strain evidence="2">ATCC BAA-1857 / DSM 23137 / MP5ACTX8</strain>
    </source>
</reference>
<dbReference type="HOGENOM" id="CLU_2649367_0_0_0"/>
<evidence type="ECO:0000313" key="1">
    <source>
        <dbReference type="EMBL" id="AEU34882.1"/>
    </source>
</evidence>
<dbReference type="EMBL" id="CP003130">
    <property type="protein sequence ID" value="AEU34882.1"/>
    <property type="molecule type" value="Genomic_DNA"/>
</dbReference>
<organism evidence="1 2">
    <name type="scientific">Granulicella mallensis (strain ATCC BAA-1857 / DSM 23137 / MP5ACTX8)</name>
    <dbReference type="NCBI Taxonomy" id="682795"/>
    <lineage>
        <taxon>Bacteria</taxon>
        <taxon>Pseudomonadati</taxon>
        <taxon>Acidobacteriota</taxon>
        <taxon>Terriglobia</taxon>
        <taxon>Terriglobales</taxon>
        <taxon>Acidobacteriaceae</taxon>
        <taxon>Granulicella</taxon>
    </lineage>
</organism>
<dbReference type="Proteomes" id="UP000007113">
    <property type="component" value="Chromosome"/>
</dbReference>